<dbReference type="InterPro" id="IPR004637">
    <property type="entry name" value="Dat"/>
</dbReference>
<dbReference type="NCBIfam" id="TIGR00709">
    <property type="entry name" value="dat"/>
    <property type="match status" value="1"/>
</dbReference>
<evidence type="ECO:0000256" key="5">
    <source>
        <dbReference type="ARBA" id="ARBA00022898"/>
    </source>
</evidence>
<feature type="compositionally biased region" description="Basic and acidic residues" evidence="7">
    <location>
        <begin position="327"/>
        <end position="336"/>
    </location>
</feature>
<dbReference type="AlphaFoldDB" id="A0A4P0Y6V0"/>
<dbReference type="InterPro" id="IPR005814">
    <property type="entry name" value="Aminotrans_3"/>
</dbReference>
<evidence type="ECO:0000256" key="3">
    <source>
        <dbReference type="ARBA" id="ARBA00022576"/>
    </source>
</evidence>
<organism evidence="8">
    <name type="scientific">Klebsiella pneumoniae</name>
    <dbReference type="NCBI Taxonomy" id="573"/>
    <lineage>
        <taxon>Bacteria</taxon>
        <taxon>Pseudomonadati</taxon>
        <taxon>Pseudomonadota</taxon>
        <taxon>Gammaproteobacteria</taxon>
        <taxon>Enterobacterales</taxon>
        <taxon>Enterobacteriaceae</taxon>
        <taxon>Klebsiella/Raoultella group</taxon>
        <taxon>Klebsiella</taxon>
        <taxon>Klebsiella pneumoniae complex</taxon>
    </lineage>
</organism>
<keyword evidence="3 8" id="KW-0032">Aminotransferase</keyword>
<dbReference type="FunFam" id="3.40.640.10:FF:000004">
    <property type="entry name" value="Acetylornithine aminotransferase"/>
    <property type="match status" value="1"/>
</dbReference>
<evidence type="ECO:0000256" key="7">
    <source>
        <dbReference type="SAM" id="MobiDB-lite"/>
    </source>
</evidence>
<dbReference type="SUPFAM" id="SSF53383">
    <property type="entry name" value="PLP-dependent transferases"/>
    <property type="match status" value="1"/>
</dbReference>
<keyword evidence="5 6" id="KW-0663">Pyridoxal phosphate</keyword>
<dbReference type="PANTHER" id="PTHR43552">
    <property type="entry name" value="DIAMINOBUTYRATE--2-OXOGLUTARATE AMINOTRANSFERASE"/>
    <property type="match status" value="1"/>
</dbReference>
<proteinExistence type="inferred from homology"/>
<comment type="similarity">
    <text evidence="2 6">Belongs to the class-III pyridoxal-phosphate-dependent aminotransferase family.</text>
</comment>
<dbReference type="InterPro" id="IPR015424">
    <property type="entry name" value="PyrdxlP-dep_Trfase"/>
</dbReference>
<protein>
    <submittedName>
        <fullName evidence="8">Diaminobutyrate--2-oxoglutarate aminotransferase</fullName>
        <ecNumber evidence="8">2.6.1.76</ecNumber>
    </submittedName>
</protein>
<comment type="cofactor">
    <cofactor evidence="1">
        <name>pyridoxal 5'-phosphate</name>
        <dbReference type="ChEBI" id="CHEBI:597326"/>
    </cofactor>
</comment>
<evidence type="ECO:0000256" key="2">
    <source>
        <dbReference type="ARBA" id="ARBA00008954"/>
    </source>
</evidence>
<keyword evidence="4 8" id="KW-0808">Transferase</keyword>
<evidence type="ECO:0000256" key="1">
    <source>
        <dbReference type="ARBA" id="ARBA00001933"/>
    </source>
</evidence>
<feature type="compositionally biased region" description="Basic residues" evidence="7">
    <location>
        <begin position="348"/>
        <end position="358"/>
    </location>
</feature>
<gene>
    <name evidence="8" type="primary">dat_1</name>
    <name evidence="8" type="ORF">NCTC9183_03941</name>
</gene>
<dbReference type="InterPro" id="IPR015421">
    <property type="entry name" value="PyrdxlP-dep_Trfase_major"/>
</dbReference>
<sequence length="358" mass="38788">MTDKVRIDTLRADLLDANNETFLARQAEFESNVRSYPRKLPLAITKAEGVWLTDADNKQYLDCLAGAGTLALGHNHPDVLQSIQSVITSGLPLHTLDLTTPLKDRFSEYLLSCLPGEGKEYCLQFTGPSGADAVEAALKLAKKYTGRTAVISFSGGYHGMTHGALSVTGNLSPKAAVNGMMPEVQFMPYPHLYRCPLGIGGEAGVKALTYYFENLINDVESGVRKPAAVILEAVQGEGGVNPAPVEWLQRIRKVTEEHGILLIVDEVQAGFARTGKFFAFEHAGIQPDIIVMSKAVGGGLPLAVLGIKKQFDAWEPGHHTGTFRGKPAGDGHRPDHPASSARQQDRRQSRRPGRVAER</sequence>
<dbReference type="EC" id="2.6.1.76" evidence="8"/>
<evidence type="ECO:0000256" key="4">
    <source>
        <dbReference type="ARBA" id="ARBA00022679"/>
    </source>
</evidence>
<dbReference type="InterPro" id="IPR049704">
    <property type="entry name" value="Aminotrans_3_PPA_site"/>
</dbReference>
<dbReference type="Gene3D" id="3.90.1150.10">
    <property type="entry name" value="Aspartate Aminotransferase, domain 1"/>
    <property type="match status" value="1"/>
</dbReference>
<dbReference type="PROSITE" id="PS00600">
    <property type="entry name" value="AA_TRANSFER_CLASS_3"/>
    <property type="match status" value="1"/>
</dbReference>
<accession>A0A4P0Y6V0</accession>
<dbReference type="Pfam" id="PF00202">
    <property type="entry name" value="Aminotran_3"/>
    <property type="match status" value="1"/>
</dbReference>
<reference evidence="8" key="1">
    <citation type="submission" date="2019-04" db="EMBL/GenBank/DDBJ databases">
        <authorList>
            <consortium name="Pathogen Informatics"/>
        </authorList>
    </citation>
    <scope>NUCLEOTIDE SEQUENCE</scope>
    <source>
        <strain evidence="8">NCTC9183</strain>
    </source>
</reference>
<name>A0A4P0Y6V0_KLEPN</name>
<evidence type="ECO:0000256" key="6">
    <source>
        <dbReference type="RuleBase" id="RU003560"/>
    </source>
</evidence>
<dbReference type="CDD" id="cd00610">
    <property type="entry name" value="OAT_like"/>
    <property type="match status" value="1"/>
</dbReference>
<dbReference type="EMBL" id="CABDVL010000003">
    <property type="protein sequence ID" value="VTM56252.1"/>
    <property type="molecule type" value="Genomic_DNA"/>
</dbReference>
<dbReference type="GO" id="GO:0030170">
    <property type="term" value="F:pyridoxal phosphate binding"/>
    <property type="evidence" value="ECO:0007669"/>
    <property type="project" value="InterPro"/>
</dbReference>
<dbReference type="GO" id="GO:0045303">
    <property type="term" value="F:diaminobutyrate-2-oxoglutarate transaminase activity"/>
    <property type="evidence" value="ECO:0007669"/>
    <property type="project" value="UniProtKB-EC"/>
</dbReference>
<dbReference type="Gene3D" id="3.40.640.10">
    <property type="entry name" value="Type I PLP-dependent aspartate aminotransferase-like (Major domain)"/>
    <property type="match status" value="1"/>
</dbReference>
<dbReference type="PANTHER" id="PTHR43552:SF1">
    <property type="entry name" value="DIAMINOBUTYRATE--2-OXOGLUTARATE AMINOTRANSFERASE"/>
    <property type="match status" value="1"/>
</dbReference>
<evidence type="ECO:0000313" key="8">
    <source>
        <dbReference type="EMBL" id="VTM56252.1"/>
    </source>
</evidence>
<dbReference type="InterPro" id="IPR015422">
    <property type="entry name" value="PyrdxlP-dep_Trfase_small"/>
</dbReference>
<dbReference type="Proteomes" id="UP000507695">
    <property type="component" value="Unassembled WGS sequence"/>
</dbReference>
<feature type="region of interest" description="Disordered" evidence="7">
    <location>
        <begin position="316"/>
        <end position="358"/>
    </location>
</feature>